<evidence type="ECO:0000256" key="4">
    <source>
        <dbReference type="ARBA" id="ARBA00022857"/>
    </source>
</evidence>
<sequence length="372" mass="41664">MSLLFQPIQFGRLKLDNRIIIAPMCQYSSKNGELSFWHEQQWASYALSGAGLCIVEATAIRPEGRISYADLGIWNDKHCEQIKTLLTKIKTISPTPFAIQLAHAGRKASCDTPWGAKKGQYQPDESKGWQTLGPSEIPFQNSDNLPIALSISEIKELIDDFAVAAQRSVEAGFELIELHVAHGYLLHQFLSPLSNNRNDEYGGSFENRMKLTLEVFEAVKKVIPDNFPIGVRISATDWVQGGWDLESSIKLSKALEKLGVAYIHVSTGGLHIEQKIEVFPEYQIPFAQEIKKSINIPVIAVGLITEPQQAERILQAQQADAIGIARGILYDPRWPWHAAAELNETIAIAPQYFRFQPRGSNHLFKTYPTKID</sequence>
<evidence type="ECO:0000256" key="3">
    <source>
        <dbReference type="ARBA" id="ARBA00022643"/>
    </source>
</evidence>
<reference evidence="8" key="3">
    <citation type="submission" date="2024-03" db="EMBL/GenBank/DDBJ databases">
        <authorList>
            <person name="Sun Q."/>
            <person name="Sedlacek I."/>
        </authorList>
    </citation>
    <scope>NUCLEOTIDE SEQUENCE</scope>
    <source>
        <strain evidence="8">CCM 8635</strain>
    </source>
</reference>
<dbReference type="GO" id="GO:0010181">
    <property type="term" value="F:FMN binding"/>
    <property type="evidence" value="ECO:0007669"/>
    <property type="project" value="InterPro"/>
</dbReference>
<evidence type="ECO:0000259" key="6">
    <source>
        <dbReference type="Pfam" id="PF00724"/>
    </source>
</evidence>
<evidence type="ECO:0000313" key="10">
    <source>
        <dbReference type="Proteomes" id="UP000652691"/>
    </source>
</evidence>
<dbReference type="Proteomes" id="UP000652691">
    <property type="component" value="Unassembled WGS sequence"/>
</dbReference>
<dbReference type="HOGENOM" id="CLU_012153_2_0_6"/>
<dbReference type="PATRIC" id="fig|1217698.3.peg.1397"/>
<dbReference type="EMBL" id="APSA01000005">
    <property type="protein sequence ID" value="ENX38581.1"/>
    <property type="molecule type" value="Genomic_DNA"/>
</dbReference>
<dbReference type="EMBL" id="BMDA01000001">
    <property type="protein sequence ID" value="GGH35386.1"/>
    <property type="molecule type" value="Genomic_DNA"/>
</dbReference>
<organism evidence="7 9">
    <name type="scientific">Acinetobacter courvalinii</name>
    <dbReference type="NCBI Taxonomy" id="280147"/>
    <lineage>
        <taxon>Bacteria</taxon>
        <taxon>Pseudomonadati</taxon>
        <taxon>Pseudomonadota</taxon>
        <taxon>Gammaproteobacteria</taxon>
        <taxon>Moraxellales</taxon>
        <taxon>Moraxellaceae</taxon>
        <taxon>Acinetobacter</taxon>
    </lineage>
</organism>
<dbReference type="GO" id="GO:0003959">
    <property type="term" value="F:NADPH dehydrogenase activity"/>
    <property type="evidence" value="ECO:0007669"/>
    <property type="project" value="InterPro"/>
</dbReference>
<dbReference type="PANTHER" id="PTHR43303">
    <property type="entry name" value="NADPH DEHYDROGENASE C23G7.10C-RELATED"/>
    <property type="match status" value="1"/>
</dbReference>
<dbReference type="GO" id="GO:0050661">
    <property type="term" value="F:NADP binding"/>
    <property type="evidence" value="ECO:0007669"/>
    <property type="project" value="InterPro"/>
</dbReference>
<dbReference type="GeneID" id="80104426"/>
<dbReference type="Proteomes" id="UP000013200">
    <property type="component" value="Unassembled WGS sequence"/>
</dbReference>
<dbReference type="CDD" id="cd02932">
    <property type="entry name" value="OYE_YqiM_FMN"/>
    <property type="match status" value="1"/>
</dbReference>
<comment type="caution">
    <text evidence="7">The sequence shown here is derived from an EMBL/GenBank/DDBJ whole genome shotgun (WGS) entry which is preliminary data.</text>
</comment>
<dbReference type="InterPro" id="IPR044152">
    <property type="entry name" value="YqjM-like"/>
</dbReference>
<dbReference type="Gene3D" id="3.20.20.70">
    <property type="entry name" value="Aldolase class I"/>
    <property type="match status" value="1"/>
</dbReference>
<reference evidence="8 10" key="2">
    <citation type="journal article" date="2014" name="Int. J. Syst. Evol. Microbiol.">
        <title>Complete genome sequence of Corynebacterium casei LMG S-19264T (=DSM 44701T), isolated from a smear-ripened cheese.</title>
        <authorList>
            <consortium name="US DOE Joint Genome Institute (JGI-PGF)"/>
            <person name="Walter F."/>
            <person name="Albersmeier A."/>
            <person name="Kalinowski J."/>
            <person name="Ruckert C."/>
        </authorList>
    </citation>
    <scope>NUCLEOTIDE SEQUENCE [LARGE SCALE GENOMIC DNA]</scope>
    <source>
        <strain evidence="8 10">CCM 8635</strain>
    </source>
</reference>
<keyword evidence="9" id="KW-1185">Reference proteome</keyword>
<feature type="domain" description="NADH:flavin oxidoreductase/NADH oxidase N-terminal" evidence="6">
    <location>
        <begin position="4"/>
        <end position="343"/>
    </location>
</feature>
<keyword evidence="2" id="KW-0285">Flavoprotein</keyword>
<reference evidence="7 9" key="1">
    <citation type="submission" date="2013-02" db="EMBL/GenBank/DDBJ databases">
        <title>The Genome Sequence of Acinetobacter sp. NIPH 3623.</title>
        <authorList>
            <consortium name="The Broad Institute Genome Sequencing Platform"/>
            <consortium name="The Broad Institute Genome Sequencing Center for Infectious Disease"/>
            <person name="Cerqueira G."/>
            <person name="Feldgarden M."/>
            <person name="Courvalin P."/>
            <person name="Perichon B."/>
            <person name="Grillot-Courvalin C."/>
            <person name="Clermont D."/>
            <person name="Rocha E."/>
            <person name="Yoon E.-J."/>
            <person name="Nemec A."/>
            <person name="Walker B."/>
            <person name="Young S.K."/>
            <person name="Zeng Q."/>
            <person name="Gargeya S."/>
            <person name="Fitzgerald M."/>
            <person name="Haas B."/>
            <person name="Abouelleil A."/>
            <person name="Alvarado L."/>
            <person name="Arachchi H.M."/>
            <person name="Berlin A.M."/>
            <person name="Chapman S.B."/>
            <person name="Dewar J."/>
            <person name="Goldberg J."/>
            <person name="Griggs A."/>
            <person name="Gujja S."/>
            <person name="Hansen M."/>
            <person name="Howarth C."/>
            <person name="Imamovic A."/>
            <person name="Larimer J."/>
            <person name="McCowan C."/>
            <person name="Murphy C."/>
            <person name="Neiman D."/>
            <person name="Pearson M."/>
            <person name="Priest M."/>
            <person name="Roberts A."/>
            <person name="Saif S."/>
            <person name="Shea T."/>
            <person name="Sisk P."/>
            <person name="Sykes S."/>
            <person name="Wortman J."/>
            <person name="Nusbaum C."/>
            <person name="Birren B."/>
        </authorList>
    </citation>
    <scope>NUCLEOTIDE SEQUENCE [LARGE SCALE GENOMIC DNA]</scope>
    <source>
        <strain evidence="7 9">NIPH 3623</strain>
    </source>
</reference>
<keyword evidence="4" id="KW-0521">NADP</keyword>
<dbReference type="PANTHER" id="PTHR43303:SF4">
    <property type="entry name" value="NADPH DEHYDROGENASE C23G7.10C-RELATED"/>
    <property type="match status" value="1"/>
</dbReference>
<dbReference type="AlphaFoldDB" id="N9R8H4"/>
<dbReference type="InterPro" id="IPR001155">
    <property type="entry name" value="OxRdtase_FMN_N"/>
</dbReference>
<evidence type="ECO:0000313" key="9">
    <source>
        <dbReference type="Proteomes" id="UP000013200"/>
    </source>
</evidence>
<evidence type="ECO:0000313" key="8">
    <source>
        <dbReference type="EMBL" id="GGH35386.1"/>
    </source>
</evidence>
<evidence type="ECO:0000256" key="5">
    <source>
        <dbReference type="ARBA" id="ARBA00023002"/>
    </source>
</evidence>
<dbReference type="Pfam" id="PF00724">
    <property type="entry name" value="Oxidored_FMN"/>
    <property type="match status" value="1"/>
</dbReference>
<protein>
    <submittedName>
        <fullName evidence="8">Oxidoreductase</fullName>
    </submittedName>
</protein>
<dbReference type="SUPFAM" id="SSF51395">
    <property type="entry name" value="FMN-linked oxidoreductases"/>
    <property type="match status" value="1"/>
</dbReference>
<evidence type="ECO:0000313" key="7">
    <source>
        <dbReference type="EMBL" id="ENX38581.1"/>
    </source>
</evidence>
<comment type="cofactor">
    <cofactor evidence="1">
        <name>FMN</name>
        <dbReference type="ChEBI" id="CHEBI:58210"/>
    </cofactor>
</comment>
<dbReference type="STRING" id="1217698.F888_01450"/>
<evidence type="ECO:0000256" key="2">
    <source>
        <dbReference type="ARBA" id="ARBA00022630"/>
    </source>
</evidence>
<name>N9R8H4_9GAMM</name>
<keyword evidence="5" id="KW-0560">Oxidoreductase</keyword>
<dbReference type="InterPro" id="IPR013785">
    <property type="entry name" value="Aldolase_TIM"/>
</dbReference>
<gene>
    <name evidence="7" type="ORF">F888_01450</name>
    <name evidence="8" type="ORF">GCM10007354_18560</name>
</gene>
<evidence type="ECO:0000256" key="1">
    <source>
        <dbReference type="ARBA" id="ARBA00001917"/>
    </source>
</evidence>
<accession>N9R8H4</accession>
<dbReference type="RefSeq" id="WP_005284072.1">
    <property type="nucleotide sequence ID" value="NZ_BMDA01000001.1"/>
</dbReference>
<keyword evidence="3" id="KW-0288">FMN</keyword>
<proteinExistence type="predicted"/>